<dbReference type="AlphaFoldDB" id="A0A7Y0HDF1"/>
<evidence type="ECO:0000256" key="1">
    <source>
        <dbReference type="SAM" id="MobiDB-lite"/>
    </source>
</evidence>
<proteinExistence type="predicted"/>
<keyword evidence="4" id="KW-1185">Reference proteome</keyword>
<feature type="region of interest" description="Disordered" evidence="1">
    <location>
        <begin position="1"/>
        <end position="26"/>
    </location>
</feature>
<reference evidence="3 4" key="1">
    <citation type="submission" date="2020-04" db="EMBL/GenBank/DDBJ databases">
        <title>Rhodospirillaceae bacterium KN72 isolated from deep sea.</title>
        <authorList>
            <person name="Zhang D.-C."/>
        </authorList>
    </citation>
    <scope>NUCLEOTIDE SEQUENCE [LARGE SCALE GENOMIC DNA]</scope>
    <source>
        <strain evidence="3 4">KN72</strain>
    </source>
</reference>
<dbReference type="NCBIfam" id="TIGR01841">
    <property type="entry name" value="phasin"/>
    <property type="match status" value="1"/>
</dbReference>
<dbReference type="Pfam" id="PF09361">
    <property type="entry name" value="Phasin_2"/>
    <property type="match status" value="1"/>
</dbReference>
<dbReference type="InterPro" id="IPR018968">
    <property type="entry name" value="Phasin"/>
</dbReference>
<name>A0A7Y0HDF1_9PROT</name>
<protein>
    <submittedName>
        <fullName evidence="3">TIGR01841 family phasin</fullName>
    </submittedName>
</protein>
<feature type="domain" description="Phasin" evidence="2">
    <location>
        <begin position="52"/>
        <end position="149"/>
    </location>
</feature>
<comment type="caution">
    <text evidence="3">The sequence shown here is derived from an EMBL/GenBank/DDBJ whole genome shotgun (WGS) entry which is preliminary data.</text>
</comment>
<sequence>MAKKPTSIFDTMNNPFLDPKTNPFLDPEKNPFLQTDFTKMMQGFDAPDFSGITEAQRKNMEALGIANKTAAEGVQAIFKRQSEIMKNVMDETNAALQELQSKGMSAPDASVQIDQVKQTIESGVSNMREIAEMAAKSQSEAFDVVNKRFVESLEELKAAVSKLQK</sequence>
<dbReference type="EMBL" id="JABBNT010000001">
    <property type="protein sequence ID" value="NMM43746.1"/>
    <property type="molecule type" value="Genomic_DNA"/>
</dbReference>
<evidence type="ECO:0000259" key="2">
    <source>
        <dbReference type="Pfam" id="PF09361"/>
    </source>
</evidence>
<dbReference type="RefSeq" id="WP_169623998.1">
    <property type="nucleotide sequence ID" value="NZ_JABBNT010000001.1"/>
</dbReference>
<accession>A0A7Y0HDF1</accession>
<organism evidence="3 4">
    <name type="scientific">Pacificispira spongiicola</name>
    <dbReference type="NCBI Taxonomy" id="2729598"/>
    <lineage>
        <taxon>Bacteria</taxon>
        <taxon>Pseudomonadati</taxon>
        <taxon>Pseudomonadota</taxon>
        <taxon>Alphaproteobacteria</taxon>
        <taxon>Rhodospirillales</taxon>
        <taxon>Rhodospirillaceae</taxon>
        <taxon>Pacificispira</taxon>
    </lineage>
</organism>
<dbReference type="InterPro" id="IPR010127">
    <property type="entry name" value="Phasin_subfam-1"/>
</dbReference>
<dbReference type="Proteomes" id="UP000539372">
    <property type="component" value="Unassembled WGS sequence"/>
</dbReference>
<evidence type="ECO:0000313" key="3">
    <source>
        <dbReference type="EMBL" id="NMM43746.1"/>
    </source>
</evidence>
<gene>
    <name evidence="3" type="primary">phaP</name>
    <name evidence="3" type="ORF">HH303_04605</name>
</gene>
<evidence type="ECO:0000313" key="4">
    <source>
        <dbReference type="Proteomes" id="UP000539372"/>
    </source>
</evidence>